<dbReference type="Proteomes" id="UP001500603">
    <property type="component" value="Unassembled WGS sequence"/>
</dbReference>
<dbReference type="PANTHER" id="PTHR30055">
    <property type="entry name" value="HTH-TYPE TRANSCRIPTIONAL REGULATOR RUTR"/>
    <property type="match status" value="1"/>
</dbReference>
<evidence type="ECO:0000259" key="5">
    <source>
        <dbReference type="PROSITE" id="PS50977"/>
    </source>
</evidence>
<evidence type="ECO:0000256" key="3">
    <source>
        <dbReference type="ARBA" id="ARBA00023163"/>
    </source>
</evidence>
<dbReference type="Pfam" id="PF00440">
    <property type="entry name" value="TetR_N"/>
    <property type="match status" value="1"/>
</dbReference>
<dbReference type="PROSITE" id="PS50977">
    <property type="entry name" value="HTH_TETR_2"/>
    <property type="match status" value="1"/>
</dbReference>
<gene>
    <name evidence="6" type="ORF">GCM10023318_44130</name>
</gene>
<comment type="caution">
    <text evidence="6">The sequence shown here is derived from an EMBL/GenBank/DDBJ whole genome shotgun (WGS) entry which is preliminary data.</text>
</comment>
<proteinExistence type="predicted"/>
<organism evidence="6 7">
    <name type="scientific">Nocardia callitridis</name>
    <dbReference type="NCBI Taxonomy" id="648753"/>
    <lineage>
        <taxon>Bacteria</taxon>
        <taxon>Bacillati</taxon>
        <taxon>Actinomycetota</taxon>
        <taxon>Actinomycetes</taxon>
        <taxon>Mycobacteriales</taxon>
        <taxon>Nocardiaceae</taxon>
        <taxon>Nocardia</taxon>
    </lineage>
</organism>
<dbReference type="SUPFAM" id="SSF46689">
    <property type="entry name" value="Homeodomain-like"/>
    <property type="match status" value="1"/>
</dbReference>
<dbReference type="InterPro" id="IPR050109">
    <property type="entry name" value="HTH-type_TetR-like_transc_reg"/>
</dbReference>
<dbReference type="InterPro" id="IPR036271">
    <property type="entry name" value="Tet_transcr_reg_TetR-rel_C_sf"/>
</dbReference>
<keyword evidence="1" id="KW-0805">Transcription regulation</keyword>
<dbReference type="InterPro" id="IPR009057">
    <property type="entry name" value="Homeodomain-like_sf"/>
</dbReference>
<feature type="DNA-binding region" description="H-T-H motif" evidence="4">
    <location>
        <begin position="32"/>
        <end position="51"/>
    </location>
</feature>
<dbReference type="PRINTS" id="PR00455">
    <property type="entry name" value="HTHTETR"/>
</dbReference>
<protein>
    <submittedName>
        <fullName evidence="6">TetR/AcrR family transcriptional regulator</fullName>
    </submittedName>
</protein>
<keyword evidence="2 4" id="KW-0238">DNA-binding</keyword>
<dbReference type="Pfam" id="PF21597">
    <property type="entry name" value="TetR_C_43"/>
    <property type="match status" value="1"/>
</dbReference>
<dbReference type="SUPFAM" id="SSF48498">
    <property type="entry name" value="Tetracyclin repressor-like, C-terminal domain"/>
    <property type="match status" value="1"/>
</dbReference>
<name>A0ABP9KQ76_9NOCA</name>
<evidence type="ECO:0000313" key="7">
    <source>
        <dbReference type="Proteomes" id="UP001500603"/>
    </source>
</evidence>
<dbReference type="Gene3D" id="1.10.357.10">
    <property type="entry name" value="Tetracycline Repressor, domain 2"/>
    <property type="match status" value="1"/>
</dbReference>
<evidence type="ECO:0000256" key="1">
    <source>
        <dbReference type="ARBA" id="ARBA00023015"/>
    </source>
</evidence>
<dbReference type="InterPro" id="IPR049445">
    <property type="entry name" value="TetR_SbtR-like_C"/>
</dbReference>
<keyword evidence="7" id="KW-1185">Reference proteome</keyword>
<reference evidence="7" key="1">
    <citation type="journal article" date="2019" name="Int. J. Syst. Evol. Microbiol.">
        <title>The Global Catalogue of Microorganisms (GCM) 10K type strain sequencing project: providing services to taxonomists for standard genome sequencing and annotation.</title>
        <authorList>
            <consortium name="The Broad Institute Genomics Platform"/>
            <consortium name="The Broad Institute Genome Sequencing Center for Infectious Disease"/>
            <person name="Wu L."/>
            <person name="Ma J."/>
        </authorList>
    </citation>
    <scope>NUCLEOTIDE SEQUENCE [LARGE SCALE GENOMIC DNA]</scope>
    <source>
        <strain evidence="7">JCM 18298</strain>
    </source>
</reference>
<accession>A0ABP9KQ76</accession>
<dbReference type="EMBL" id="BAABJM010000004">
    <property type="protein sequence ID" value="GAA5061499.1"/>
    <property type="molecule type" value="Genomic_DNA"/>
</dbReference>
<dbReference type="RefSeq" id="WP_345497528.1">
    <property type="nucleotide sequence ID" value="NZ_BAABJM010000004.1"/>
</dbReference>
<feature type="domain" description="HTH tetR-type" evidence="5">
    <location>
        <begin position="10"/>
        <end position="69"/>
    </location>
</feature>
<evidence type="ECO:0000256" key="2">
    <source>
        <dbReference type="ARBA" id="ARBA00023125"/>
    </source>
</evidence>
<dbReference type="PANTHER" id="PTHR30055:SF234">
    <property type="entry name" value="HTH-TYPE TRANSCRIPTIONAL REGULATOR BETI"/>
    <property type="match status" value="1"/>
</dbReference>
<keyword evidence="3" id="KW-0804">Transcription</keyword>
<sequence>MTKPLRRDAARNREKLLRHAADVFTEDGLDGSLEEIARRAGVSIGTLYNHFPHRDALIGALLPQRIAAMDELAARAAAEPDPWRGFATFIAELLVQFSVDRALMEVIAGGHPAATQLADACHRGMTNLAGVLTRARAAGAVRPDATDQDVIALIAALAQLPDPPDSPTGRRCLTFVLDGLRTPQPQR</sequence>
<dbReference type="InterPro" id="IPR001647">
    <property type="entry name" value="HTH_TetR"/>
</dbReference>
<evidence type="ECO:0000313" key="6">
    <source>
        <dbReference type="EMBL" id="GAA5061499.1"/>
    </source>
</evidence>
<evidence type="ECO:0000256" key="4">
    <source>
        <dbReference type="PROSITE-ProRule" id="PRU00335"/>
    </source>
</evidence>